<dbReference type="PANTHER" id="PTHR43735">
    <property type="entry name" value="APOPTOSIS-INDUCING FACTOR 1"/>
    <property type="match status" value="1"/>
</dbReference>
<feature type="domain" description="FAD/NAD(P)-binding" evidence="1">
    <location>
        <begin position="6"/>
        <end position="316"/>
    </location>
</feature>
<dbReference type="InterPro" id="IPR023753">
    <property type="entry name" value="FAD/NAD-binding_dom"/>
</dbReference>
<reference evidence="2" key="1">
    <citation type="journal article" date="2020" name="Stud. Mycol.">
        <title>101 Dothideomycetes genomes: a test case for predicting lifestyles and emergence of pathogens.</title>
        <authorList>
            <person name="Haridas S."/>
            <person name="Albert R."/>
            <person name="Binder M."/>
            <person name="Bloem J."/>
            <person name="Labutti K."/>
            <person name="Salamov A."/>
            <person name="Andreopoulos B."/>
            <person name="Baker S."/>
            <person name="Barry K."/>
            <person name="Bills G."/>
            <person name="Bluhm B."/>
            <person name="Cannon C."/>
            <person name="Castanera R."/>
            <person name="Culley D."/>
            <person name="Daum C."/>
            <person name="Ezra D."/>
            <person name="Gonzalez J."/>
            <person name="Henrissat B."/>
            <person name="Kuo A."/>
            <person name="Liang C."/>
            <person name="Lipzen A."/>
            <person name="Lutzoni F."/>
            <person name="Magnuson J."/>
            <person name="Mondo S."/>
            <person name="Nolan M."/>
            <person name="Ohm R."/>
            <person name="Pangilinan J."/>
            <person name="Park H.-J."/>
            <person name="Ramirez L."/>
            <person name="Alfaro M."/>
            <person name="Sun H."/>
            <person name="Tritt A."/>
            <person name="Yoshinaga Y."/>
            <person name="Zwiers L.-H."/>
            <person name="Turgeon B."/>
            <person name="Goodwin S."/>
            <person name="Spatafora J."/>
            <person name="Crous P."/>
            <person name="Grigoriev I."/>
        </authorList>
    </citation>
    <scope>NUCLEOTIDE SEQUENCE</scope>
    <source>
        <strain evidence="2">CBS 115976</strain>
    </source>
</reference>
<dbReference type="SUPFAM" id="SSF51905">
    <property type="entry name" value="FAD/NAD(P)-binding domain"/>
    <property type="match status" value="1"/>
</dbReference>
<dbReference type="Proteomes" id="UP000799302">
    <property type="component" value="Unassembled WGS sequence"/>
</dbReference>
<evidence type="ECO:0000313" key="3">
    <source>
        <dbReference type="Proteomes" id="UP000799302"/>
    </source>
</evidence>
<dbReference type="GO" id="GO:0005737">
    <property type="term" value="C:cytoplasm"/>
    <property type="evidence" value="ECO:0007669"/>
    <property type="project" value="TreeGrafter"/>
</dbReference>
<dbReference type="GO" id="GO:0050660">
    <property type="term" value="F:flavin adenine dinucleotide binding"/>
    <property type="evidence" value="ECO:0007669"/>
    <property type="project" value="TreeGrafter"/>
</dbReference>
<dbReference type="InterPro" id="IPR036188">
    <property type="entry name" value="FAD/NAD-bd_sf"/>
</dbReference>
<dbReference type="Pfam" id="PF07992">
    <property type="entry name" value="Pyr_redox_2"/>
    <property type="match status" value="1"/>
</dbReference>
<protein>
    <submittedName>
        <fullName evidence="2">FAD/NAD(P)-binding domain-containing protein</fullName>
    </submittedName>
</protein>
<dbReference type="EMBL" id="MU004231">
    <property type="protein sequence ID" value="KAF2673318.1"/>
    <property type="molecule type" value="Genomic_DNA"/>
</dbReference>
<keyword evidence="3" id="KW-1185">Reference proteome</keyword>
<organism evidence="2 3">
    <name type="scientific">Microthyrium microscopicum</name>
    <dbReference type="NCBI Taxonomy" id="703497"/>
    <lineage>
        <taxon>Eukaryota</taxon>
        <taxon>Fungi</taxon>
        <taxon>Dikarya</taxon>
        <taxon>Ascomycota</taxon>
        <taxon>Pezizomycotina</taxon>
        <taxon>Dothideomycetes</taxon>
        <taxon>Dothideomycetes incertae sedis</taxon>
        <taxon>Microthyriales</taxon>
        <taxon>Microthyriaceae</taxon>
        <taxon>Microthyrium</taxon>
    </lineage>
</organism>
<dbReference type="PRINTS" id="PR00368">
    <property type="entry name" value="FADPNR"/>
</dbReference>
<name>A0A6A6UQE8_9PEZI</name>
<evidence type="ECO:0000313" key="2">
    <source>
        <dbReference type="EMBL" id="KAF2673318.1"/>
    </source>
</evidence>
<evidence type="ECO:0000259" key="1">
    <source>
        <dbReference type="Pfam" id="PF07992"/>
    </source>
</evidence>
<gene>
    <name evidence="2" type="ORF">BT63DRAFT_397101</name>
</gene>
<dbReference type="PRINTS" id="PR00411">
    <property type="entry name" value="PNDRDTASEI"/>
</dbReference>
<dbReference type="Gene3D" id="3.50.50.60">
    <property type="entry name" value="FAD/NAD(P)-binding domain"/>
    <property type="match status" value="2"/>
</dbReference>
<dbReference type="PANTHER" id="PTHR43735:SF24">
    <property type="entry name" value="NUCLEOTIDE-DISULPHIDE OXIDOREDUCTASE AMID-LIKE, PUTATIVE (AFU_ORTHOLOGUE AFUA_1G17180)-RELATED"/>
    <property type="match status" value="1"/>
</dbReference>
<dbReference type="AlphaFoldDB" id="A0A6A6UQE8"/>
<dbReference type="GO" id="GO:0004174">
    <property type="term" value="F:electron-transferring-flavoprotein dehydrogenase activity"/>
    <property type="evidence" value="ECO:0007669"/>
    <property type="project" value="TreeGrafter"/>
</dbReference>
<dbReference type="OrthoDB" id="202203at2759"/>
<sequence>MSPQPHVLIVGGSYAGLNALNQLISLSQGKAPQEAPTSGPLKHIRPLNVKPRYTILDERDGFYHLVGAPLSMISSNIAWEFWVPFQHIIKTKEGYTDVSFVHGKATSLNEAAKKMDYKTPAGELKSIPYDYLIVATGMARTAPVVPTAMFRDQYLKDVKKLENELGQHQKIVLVGGGAVGIEMAAETKVHFPNADVSLIHSRSQLLSAEDLPDDFKAKAADLVRESGVNVILGQRVTGNKNVDGGVELTLSNGETMFANKAIFTAVQQGANTKFLPSQHWMKDDCYKTRDTLQFPEDLENSDVIYAAGDVVSWSGIKRSGPAGNMGKIAAKNIFAQMLAAEDGRAASEIEFEKLQPVTRASMSLAVGNQAMSNGGESLRWGPGVKQGAFGRALGLDGKIESCYILCVSNTDKMVRDTLETGYPASFAAGSEV</sequence>
<accession>A0A6A6UQE8</accession>
<proteinExistence type="predicted"/>